<proteinExistence type="predicted"/>
<feature type="compositionally biased region" description="Basic residues" evidence="1">
    <location>
        <begin position="87"/>
        <end position="97"/>
    </location>
</feature>
<feature type="compositionally biased region" description="Basic residues" evidence="1">
    <location>
        <begin position="13"/>
        <end position="35"/>
    </location>
</feature>
<dbReference type="GO" id="GO:0008817">
    <property type="term" value="F:corrinoid adenosyltransferase activity"/>
    <property type="evidence" value="ECO:0007669"/>
    <property type="project" value="UniProtKB-EC"/>
</dbReference>
<evidence type="ECO:0000256" key="1">
    <source>
        <dbReference type="SAM" id="MobiDB-lite"/>
    </source>
</evidence>
<feature type="compositionally biased region" description="Basic residues" evidence="1">
    <location>
        <begin position="48"/>
        <end position="75"/>
    </location>
</feature>
<feature type="compositionally biased region" description="Low complexity" evidence="1">
    <location>
        <begin position="104"/>
        <end position="120"/>
    </location>
</feature>
<name>A0A9W4E043_9ACTN</name>
<feature type="compositionally biased region" description="Basic and acidic residues" evidence="1">
    <location>
        <begin position="36"/>
        <end position="47"/>
    </location>
</feature>
<accession>A0A9W4E043</accession>
<gene>
    <name evidence="2" type="ORF">SBRY_11029</name>
</gene>
<dbReference type="AlphaFoldDB" id="A0A9W4E043"/>
<comment type="caution">
    <text evidence="2">The sequence shown here is derived from an EMBL/GenBank/DDBJ whole genome shotgun (WGS) entry which is preliminary data.</text>
</comment>
<dbReference type="EC" id="2.5.1.17" evidence="2"/>
<keyword evidence="2" id="KW-0808">Transferase</keyword>
<reference evidence="2" key="1">
    <citation type="submission" date="2021-06" db="EMBL/GenBank/DDBJ databases">
        <authorList>
            <person name="Arsene-Ploetze F."/>
        </authorList>
    </citation>
    <scope>NUCLEOTIDE SEQUENCE</scope>
    <source>
        <strain evidence="2">SBRY1</strain>
    </source>
</reference>
<organism evidence="2 3">
    <name type="scientific">Actinacidiphila bryophytorum</name>
    <dbReference type="NCBI Taxonomy" id="1436133"/>
    <lineage>
        <taxon>Bacteria</taxon>
        <taxon>Bacillati</taxon>
        <taxon>Actinomycetota</taxon>
        <taxon>Actinomycetes</taxon>
        <taxon>Kitasatosporales</taxon>
        <taxon>Streptomycetaceae</taxon>
        <taxon>Actinacidiphila</taxon>
    </lineage>
</organism>
<protein>
    <submittedName>
        <fullName evidence="2">ATP:Cob(I)alamin adenosyltransferase</fullName>
        <ecNumber evidence="2">2.5.1.17</ecNumber>
    </submittedName>
</protein>
<evidence type="ECO:0000313" key="2">
    <source>
        <dbReference type="EMBL" id="CAG7607352.1"/>
    </source>
</evidence>
<sequence>MSLVATGRPCRPYARRHGQSHPHLHPHRRRRHDRARRHEPYAQDRHQDRRVRRHQRGQRGHRRRPGARRSGRGRVSRPGPRAERPLRRGRGPGHPRGARPEVPPAAGRAVLRGPPGGRLRQLPRRAGEAAQLHPARRHRGGGAAAPGLYGRAPRRALHVGGARRARRRHEPADGHVSQPALGPAVHPGEDGEQGPRRRAVGAGREPLTAGRGRGPLRPR</sequence>
<dbReference type="Proteomes" id="UP001153328">
    <property type="component" value="Unassembled WGS sequence"/>
</dbReference>
<keyword evidence="3" id="KW-1185">Reference proteome</keyword>
<feature type="compositionally biased region" description="Basic residues" evidence="1">
    <location>
        <begin position="152"/>
        <end position="169"/>
    </location>
</feature>
<feature type="region of interest" description="Disordered" evidence="1">
    <location>
        <begin position="1"/>
        <end position="219"/>
    </location>
</feature>
<dbReference type="EMBL" id="CAJVAX010000001">
    <property type="protein sequence ID" value="CAG7607352.1"/>
    <property type="molecule type" value="Genomic_DNA"/>
</dbReference>
<evidence type="ECO:0000313" key="3">
    <source>
        <dbReference type="Proteomes" id="UP001153328"/>
    </source>
</evidence>